<dbReference type="Proteomes" id="UP001292094">
    <property type="component" value="Unassembled WGS sequence"/>
</dbReference>
<dbReference type="InterPro" id="IPR029063">
    <property type="entry name" value="SAM-dependent_MTases_sf"/>
</dbReference>
<dbReference type="Pfam" id="PF05050">
    <property type="entry name" value="Methyltransf_21"/>
    <property type="match status" value="1"/>
</dbReference>
<dbReference type="EMBL" id="JAWZYT010005486">
    <property type="protein sequence ID" value="KAK4290414.1"/>
    <property type="molecule type" value="Genomic_DNA"/>
</dbReference>
<evidence type="ECO:0000313" key="4">
    <source>
        <dbReference type="Proteomes" id="UP001292094"/>
    </source>
</evidence>
<dbReference type="AlphaFoldDB" id="A0AAE1NJZ0"/>
<protein>
    <recommendedName>
        <fullName evidence="2">Methyltransferase FkbM domain-containing protein</fullName>
    </recommendedName>
</protein>
<organism evidence="3 4">
    <name type="scientific">Petrolisthes manimaculis</name>
    <dbReference type="NCBI Taxonomy" id="1843537"/>
    <lineage>
        <taxon>Eukaryota</taxon>
        <taxon>Metazoa</taxon>
        <taxon>Ecdysozoa</taxon>
        <taxon>Arthropoda</taxon>
        <taxon>Crustacea</taxon>
        <taxon>Multicrustacea</taxon>
        <taxon>Malacostraca</taxon>
        <taxon>Eumalacostraca</taxon>
        <taxon>Eucarida</taxon>
        <taxon>Decapoda</taxon>
        <taxon>Pleocyemata</taxon>
        <taxon>Anomura</taxon>
        <taxon>Galatheoidea</taxon>
        <taxon>Porcellanidae</taxon>
        <taxon>Petrolisthes</taxon>
    </lineage>
</organism>
<feature type="compositionally biased region" description="Basic and acidic residues" evidence="1">
    <location>
        <begin position="138"/>
        <end position="164"/>
    </location>
</feature>
<feature type="compositionally biased region" description="Gly residues" evidence="1">
    <location>
        <begin position="566"/>
        <end position="587"/>
    </location>
</feature>
<feature type="compositionally biased region" description="Basic and acidic residues" evidence="1">
    <location>
        <begin position="14"/>
        <end position="69"/>
    </location>
</feature>
<evidence type="ECO:0000313" key="3">
    <source>
        <dbReference type="EMBL" id="KAK4290414.1"/>
    </source>
</evidence>
<feature type="domain" description="Methyltransferase FkbM" evidence="2">
    <location>
        <begin position="356"/>
        <end position="531"/>
    </location>
</feature>
<feature type="compositionally biased region" description="Basic and acidic residues" evidence="1">
    <location>
        <begin position="120"/>
        <end position="130"/>
    </location>
</feature>
<gene>
    <name evidence="3" type="ORF">Pmani_036675</name>
</gene>
<feature type="region of interest" description="Disordered" evidence="1">
    <location>
        <begin position="1"/>
        <end position="69"/>
    </location>
</feature>
<dbReference type="GO" id="GO:0016197">
    <property type="term" value="P:endosomal transport"/>
    <property type="evidence" value="ECO:0007669"/>
    <property type="project" value="TreeGrafter"/>
</dbReference>
<name>A0AAE1NJZ0_9EUCA</name>
<dbReference type="GO" id="GO:0031902">
    <property type="term" value="C:late endosome membrane"/>
    <property type="evidence" value="ECO:0007669"/>
    <property type="project" value="TreeGrafter"/>
</dbReference>
<dbReference type="GO" id="GO:0005789">
    <property type="term" value="C:endoplasmic reticulum membrane"/>
    <property type="evidence" value="ECO:0007669"/>
    <property type="project" value="TreeGrafter"/>
</dbReference>
<dbReference type="PANTHER" id="PTHR34009:SF2">
    <property type="entry name" value="PROTEIN STAR"/>
    <property type="match status" value="1"/>
</dbReference>
<accession>A0AAE1NJZ0</accession>
<dbReference type="Gene3D" id="3.40.50.150">
    <property type="entry name" value="Vaccinia Virus protein VP39"/>
    <property type="match status" value="1"/>
</dbReference>
<feature type="region of interest" description="Disordered" evidence="1">
    <location>
        <begin position="562"/>
        <end position="588"/>
    </location>
</feature>
<dbReference type="InterPro" id="IPR006342">
    <property type="entry name" value="FkbM_mtfrase"/>
</dbReference>
<reference evidence="3" key="1">
    <citation type="submission" date="2023-11" db="EMBL/GenBank/DDBJ databases">
        <title>Genome assemblies of two species of porcelain crab, Petrolisthes cinctipes and Petrolisthes manimaculis (Anomura: Porcellanidae).</title>
        <authorList>
            <person name="Angst P."/>
        </authorList>
    </citation>
    <scope>NUCLEOTIDE SEQUENCE</scope>
    <source>
        <strain evidence="3">PB745_02</strain>
        <tissue evidence="3">Gill</tissue>
    </source>
</reference>
<dbReference type="GO" id="GO:0006888">
    <property type="term" value="P:endoplasmic reticulum to Golgi vesicle-mediated transport"/>
    <property type="evidence" value="ECO:0007669"/>
    <property type="project" value="TreeGrafter"/>
</dbReference>
<evidence type="ECO:0000259" key="2">
    <source>
        <dbReference type="Pfam" id="PF05050"/>
    </source>
</evidence>
<dbReference type="SUPFAM" id="SSF53335">
    <property type="entry name" value="S-adenosyl-L-methionine-dependent methyltransferases"/>
    <property type="match status" value="1"/>
</dbReference>
<dbReference type="GO" id="GO:0005886">
    <property type="term" value="C:plasma membrane"/>
    <property type="evidence" value="ECO:0007669"/>
    <property type="project" value="TreeGrafter"/>
</dbReference>
<dbReference type="GO" id="GO:0005794">
    <property type="term" value="C:Golgi apparatus"/>
    <property type="evidence" value="ECO:0007669"/>
    <property type="project" value="TreeGrafter"/>
</dbReference>
<feature type="compositionally biased region" description="Polar residues" evidence="1">
    <location>
        <begin position="1"/>
        <end position="13"/>
    </location>
</feature>
<comment type="caution">
    <text evidence="3">The sequence shown here is derived from an EMBL/GenBank/DDBJ whole genome shotgun (WGS) entry which is preliminary data.</text>
</comment>
<dbReference type="PANTHER" id="PTHR34009">
    <property type="entry name" value="PROTEIN STAR"/>
    <property type="match status" value="1"/>
</dbReference>
<proteinExistence type="predicted"/>
<sequence length="628" mass="70838">MNDLLTFTNNTNHRTPEPDHRIPEDTHRTPEDGHRTSEDSNHRSPEAGHRTSEASNHRIPEASHRILEDSNHRISEASNHRTPEDGHRIPEADHRTLEDGHRIPEASHCTPEVGHRIPEAVDQPIHRTPEANHSTPEPNHRTPEANHRTTEPNHRIPEASHRTPEALDQQLSLLIHRYGQQQQQQQQQQQPSIHTNITQRLRNNFKLLVQLCLPTQIYKEWGWKHYTADMILRELIINSNNNNNHNNGERCNSTSSTASNLQELEDDVFNHLDLILRGPPAQDDPVLVRWVKSQLVAPSRLPYNLSYFLSGLHQEINYGSSSGSGGSYSPSQEFILGKIEELYGDEITRPGTFLEAGAYDGEFLSNTLYLEHEFGWRGLLVEANPDFFAQLLLKRRKSWALNMCLNTKPYPSLENFSVGSDSPEDINHHYDSTAPANPMLEKHISLGSSRLTQFNDNTTQTGDVMGVQCVPLYTIMKALGRTHIDFLSLDVEHAEMGILDTIPWDTISFRVMSIEHLTKDDLVIYMEERGYHHVASLHADHIFVNTKNTILHYKNKTLSDGDGGDDGGGGVGGVGGGGGGDSGGGGDTVEYDVDGNTDIFYNDLEKYGNTDTRRRKRRNNVFRETLAL</sequence>
<feature type="region of interest" description="Disordered" evidence="1">
    <location>
        <begin position="120"/>
        <end position="164"/>
    </location>
</feature>
<keyword evidence="4" id="KW-1185">Reference proteome</keyword>
<dbReference type="InterPro" id="IPR053202">
    <property type="entry name" value="EGF_Rcpt_Signaling_Reg"/>
</dbReference>
<evidence type="ECO:0000256" key="1">
    <source>
        <dbReference type="SAM" id="MobiDB-lite"/>
    </source>
</evidence>